<dbReference type="Proteomes" id="UP001596549">
    <property type="component" value="Unassembled WGS sequence"/>
</dbReference>
<organism evidence="3 4">
    <name type="scientific">Fictibacillus iocasae</name>
    <dbReference type="NCBI Taxonomy" id="2715437"/>
    <lineage>
        <taxon>Bacteria</taxon>
        <taxon>Bacillati</taxon>
        <taxon>Bacillota</taxon>
        <taxon>Bacilli</taxon>
        <taxon>Bacillales</taxon>
        <taxon>Fictibacillaceae</taxon>
        <taxon>Fictibacillus</taxon>
    </lineage>
</organism>
<accession>A0ABW2NUH7</accession>
<comment type="caution">
    <text evidence="3">The sequence shown here is derived from an EMBL/GenBank/DDBJ whole genome shotgun (WGS) entry which is preliminary data.</text>
</comment>
<proteinExistence type="predicted"/>
<keyword evidence="4" id="KW-1185">Reference proteome</keyword>
<keyword evidence="2" id="KW-0812">Transmembrane</keyword>
<reference evidence="4" key="1">
    <citation type="journal article" date="2019" name="Int. J. Syst. Evol. Microbiol.">
        <title>The Global Catalogue of Microorganisms (GCM) 10K type strain sequencing project: providing services to taxonomists for standard genome sequencing and annotation.</title>
        <authorList>
            <consortium name="The Broad Institute Genomics Platform"/>
            <consortium name="The Broad Institute Genome Sequencing Center for Infectious Disease"/>
            <person name="Wu L."/>
            <person name="Ma J."/>
        </authorList>
    </citation>
    <scope>NUCLEOTIDE SEQUENCE [LARGE SCALE GENOMIC DNA]</scope>
    <source>
        <strain evidence="4">NBRC 106396</strain>
    </source>
</reference>
<evidence type="ECO:0000256" key="2">
    <source>
        <dbReference type="SAM" id="Phobius"/>
    </source>
</evidence>
<name>A0ABW2NUH7_9BACL</name>
<protein>
    <submittedName>
        <fullName evidence="3">Uncharacterized protein</fullName>
    </submittedName>
</protein>
<sequence length="316" mass="36781">MIEFIRSAIVIVIAASVYAVYQYITRKKARDLASKVPIPDHLGIHYSSPLKHSVKALKMALTEDYQSNIKTRYLAEHPKTDEAVYNHYFFEMQRFLLLCSVVKNVPMFSEKTDELWHEMIMFTKDYETFCHQFCGQLIHHTPNSKKKADPSGRAWFDLLYTELFKHTEYSNYVWGRFFQSPLSKETINDFHNLSHSELSKKYFRKNANKELVYAMIESLKRKMMVNVNRTRQKYTPKHIKDPIRHADKMAEAMIFTSYKYPYDYDNQMKVVYGLQPVVYSFPTTKKKKSNSSDCSSCSSCSSYSDSSCSSGCGGGD</sequence>
<evidence type="ECO:0000256" key="1">
    <source>
        <dbReference type="SAM" id="MobiDB-lite"/>
    </source>
</evidence>
<evidence type="ECO:0000313" key="4">
    <source>
        <dbReference type="Proteomes" id="UP001596549"/>
    </source>
</evidence>
<keyword evidence="2" id="KW-0472">Membrane</keyword>
<feature type="compositionally biased region" description="Low complexity" evidence="1">
    <location>
        <begin position="291"/>
        <end position="310"/>
    </location>
</feature>
<keyword evidence="2" id="KW-1133">Transmembrane helix</keyword>
<dbReference type="RefSeq" id="WP_379749756.1">
    <property type="nucleotide sequence ID" value="NZ_JBHTCP010000033.1"/>
</dbReference>
<evidence type="ECO:0000313" key="3">
    <source>
        <dbReference type="EMBL" id="MFC7372301.1"/>
    </source>
</evidence>
<gene>
    <name evidence="3" type="ORF">ACFQPF_11505</name>
</gene>
<feature type="transmembrane region" description="Helical" evidence="2">
    <location>
        <begin position="6"/>
        <end position="24"/>
    </location>
</feature>
<feature type="region of interest" description="Disordered" evidence="1">
    <location>
        <begin position="285"/>
        <end position="316"/>
    </location>
</feature>
<dbReference type="EMBL" id="JBHTCP010000033">
    <property type="protein sequence ID" value="MFC7372301.1"/>
    <property type="molecule type" value="Genomic_DNA"/>
</dbReference>